<feature type="active site" description="Nucleophile" evidence="4">
    <location>
        <position position="39"/>
    </location>
</feature>
<feature type="active site" evidence="4">
    <location>
        <position position="281"/>
    </location>
</feature>
<dbReference type="InterPro" id="IPR005546">
    <property type="entry name" value="Autotransporte_beta"/>
</dbReference>
<comment type="caution">
    <text evidence="7">The sequence shown here is derived from an EMBL/GenBank/DDBJ whole genome shotgun (WGS) entry which is preliminary data.</text>
</comment>
<comment type="similarity">
    <text evidence="1">Belongs to the 'GDSL' lipolytic enzyme family.</text>
</comment>
<dbReference type="InterPro" id="IPR051058">
    <property type="entry name" value="GDSL_Est/Lipase"/>
</dbReference>
<evidence type="ECO:0000256" key="3">
    <source>
        <dbReference type="ARBA" id="ARBA00022801"/>
    </source>
</evidence>
<evidence type="ECO:0000256" key="4">
    <source>
        <dbReference type="PIRSR" id="PIRSR037375-1"/>
    </source>
</evidence>
<keyword evidence="2 5" id="KW-0732">Signal</keyword>
<feature type="domain" description="Autotransporter" evidence="6">
    <location>
        <begin position="332"/>
        <end position="604"/>
    </location>
</feature>
<evidence type="ECO:0000259" key="6">
    <source>
        <dbReference type="PROSITE" id="PS51208"/>
    </source>
</evidence>
<evidence type="ECO:0000256" key="2">
    <source>
        <dbReference type="ARBA" id="ARBA00022729"/>
    </source>
</evidence>
<dbReference type="InterPro" id="IPR036709">
    <property type="entry name" value="Autotransporte_beta_dom_sf"/>
</dbReference>
<dbReference type="Pfam" id="PF03797">
    <property type="entry name" value="Autotransporter"/>
    <property type="match status" value="1"/>
</dbReference>
<dbReference type="SUPFAM" id="SSF52266">
    <property type="entry name" value="SGNH hydrolase"/>
    <property type="match status" value="1"/>
</dbReference>
<dbReference type="PANTHER" id="PTHR45648">
    <property type="entry name" value="GDSL LIPASE/ACYLHYDROLASE FAMILY PROTEIN (AFU_ORTHOLOGUE AFUA_4G14700)"/>
    <property type="match status" value="1"/>
</dbReference>
<protein>
    <submittedName>
        <fullName evidence="7">Esterase</fullName>
    </submittedName>
</protein>
<feature type="active site" evidence="4">
    <location>
        <position position="284"/>
    </location>
</feature>
<evidence type="ECO:0000256" key="1">
    <source>
        <dbReference type="ARBA" id="ARBA00008668"/>
    </source>
</evidence>
<dbReference type="InterPro" id="IPR036514">
    <property type="entry name" value="SGNH_hydro_sf"/>
</dbReference>
<dbReference type="PROSITE" id="PS51208">
    <property type="entry name" value="AUTOTRANSPORTER"/>
    <property type="match status" value="1"/>
</dbReference>
<dbReference type="PIRSF" id="PIRSF037375">
    <property type="entry name" value="Autotrns_EstA"/>
    <property type="match status" value="1"/>
</dbReference>
<gene>
    <name evidence="7" type="ORF">ABB28_16085</name>
</gene>
<accession>A0A0R0CG31</accession>
<dbReference type="SMART" id="SM00869">
    <property type="entry name" value="Autotransporter"/>
    <property type="match status" value="1"/>
</dbReference>
<dbReference type="CDD" id="cd01847">
    <property type="entry name" value="Triacylglycerol_lipase_like"/>
    <property type="match status" value="1"/>
</dbReference>
<dbReference type="Proteomes" id="UP000051386">
    <property type="component" value="Unassembled WGS sequence"/>
</dbReference>
<evidence type="ECO:0000313" key="8">
    <source>
        <dbReference type="Proteomes" id="UP000051386"/>
    </source>
</evidence>
<dbReference type="PATRIC" id="fig|517011.3.peg.3405"/>
<sequence length="604" mass="63254">MLSSKRPVRTLIAAALALAALPAMAAEPAFNRTVFFGDSLTDSGYFRPLLPAAVQPVTGKFTTNPAWVWAEHVADYYGTNATPNGNGQSGDNYAAGGATVATDVVGPLGPTPSLATQASRYLAANGGKADPNALYTVWGGANNLLGITTPAQAPAVIGAAVTSQIGIVGSLQAAGAKYVVVPNLPDIGLTPMARAGGPAAMAQYTAVATAYNNALYGGLTQAGIEFIPLDTFTILREIVASPTTYGFRNVTNAACTVASSVTCNPTSLVAPDAATAYVFADGIHPSAATHEMLGQYAISVLEAPRLQQVLTHSAQTIGRSRADQVSLHLGGAPADGLSWWGGVRGDMQRYDHADLYDGLAPAGLFGIDWARDGMVVGGFAGYGRMDADFGNSQGDFTQSDTTVGLFAGWYGERAWVNGQVSYSWLDYDVTRKVHLGPATREHTGSPEGSNLTAALNAGYEFGQEGSFRHGPVAAVIWQKVKLDGYLESNPSSTALGYSDQDADSTVGRLGWQARLDGGSIKPYVQVTYDHEFEDRQEGSAFLQSLPGVGSYRVPGLKFDKDYATAILGARMELFGLQSNIGLSATTMQKKAMDTSIFASFSGAF</sequence>
<dbReference type="RefSeq" id="WP_057687377.1">
    <property type="nucleotide sequence ID" value="NZ_LDJK01000087.1"/>
</dbReference>
<feature type="chain" id="PRO_5006393972" evidence="5">
    <location>
        <begin position="26"/>
        <end position="604"/>
    </location>
</feature>
<dbReference type="PANTHER" id="PTHR45648:SF22">
    <property type="entry name" value="GDSL LIPASE_ACYLHYDROLASE FAMILY PROTEIN (AFU_ORTHOLOGUE AFUA_4G14700)"/>
    <property type="match status" value="1"/>
</dbReference>
<dbReference type="SUPFAM" id="SSF103515">
    <property type="entry name" value="Autotransporter"/>
    <property type="match status" value="1"/>
</dbReference>
<dbReference type="Pfam" id="PF00657">
    <property type="entry name" value="Lipase_GDSL"/>
    <property type="match status" value="1"/>
</dbReference>
<keyword evidence="3" id="KW-0378">Hydrolase</keyword>
<dbReference type="Gene3D" id="2.40.128.130">
    <property type="entry name" value="Autotransporter beta-domain"/>
    <property type="match status" value="1"/>
</dbReference>
<proteinExistence type="inferred from homology"/>
<dbReference type="InterPro" id="IPR017186">
    <property type="entry name" value="Lipase_autotranspt_EstA"/>
</dbReference>
<dbReference type="GO" id="GO:0016788">
    <property type="term" value="F:hydrolase activity, acting on ester bonds"/>
    <property type="evidence" value="ECO:0007669"/>
    <property type="project" value="InterPro"/>
</dbReference>
<dbReference type="Gene3D" id="3.40.50.1110">
    <property type="entry name" value="SGNH hydrolase"/>
    <property type="match status" value="1"/>
</dbReference>
<keyword evidence="8" id="KW-1185">Reference proteome</keyword>
<evidence type="ECO:0000256" key="5">
    <source>
        <dbReference type="SAM" id="SignalP"/>
    </source>
</evidence>
<dbReference type="AlphaFoldDB" id="A0A0R0CG31"/>
<reference evidence="7 8" key="1">
    <citation type="submission" date="2015-05" db="EMBL/GenBank/DDBJ databases">
        <title>Genome sequencing and analysis of members of genus Stenotrophomonas.</title>
        <authorList>
            <person name="Patil P.P."/>
            <person name="Midha S."/>
            <person name="Patil P.B."/>
        </authorList>
    </citation>
    <scope>NUCLEOTIDE SEQUENCE [LARGE SCALE GENOMIC DNA]</scope>
    <source>
        <strain evidence="7 8">DSM 21508</strain>
    </source>
</reference>
<evidence type="ECO:0000313" key="7">
    <source>
        <dbReference type="EMBL" id="KRG68745.1"/>
    </source>
</evidence>
<dbReference type="EMBL" id="LDJK01000087">
    <property type="protein sequence ID" value="KRG68745.1"/>
    <property type="molecule type" value="Genomic_DNA"/>
</dbReference>
<organism evidence="7 8">
    <name type="scientific">Stenotrophomonas chelatiphaga</name>
    <dbReference type="NCBI Taxonomy" id="517011"/>
    <lineage>
        <taxon>Bacteria</taxon>
        <taxon>Pseudomonadati</taxon>
        <taxon>Pseudomonadota</taxon>
        <taxon>Gammaproteobacteria</taxon>
        <taxon>Lysobacterales</taxon>
        <taxon>Lysobacteraceae</taxon>
        <taxon>Stenotrophomonas</taxon>
    </lineage>
</organism>
<feature type="signal peptide" evidence="5">
    <location>
        <begin position="1"/>
        <end position="25"/>
    </location>
</feature>
<name>A0A0R0CG31_9GAMM</name>
<dbReference type="InterPro" id="IPR001087">
    <property type="entry name" value="GDSL"/>
</dbReference>